<dbReference type="GO" id="GO:0001771">
    <property type="term" value="P:immunological synapse formation"/>
    <property type="evidence" value="ECO:0007669"/>
    <property type="project" value="TreeGrafter"/>
</dbReference>
<keyword evidence="2" id="KW-1185">Reference proteome</keyword>
<gene>
    <name evidence="1" type="ORF">KC01_LOCUS28906</name>
</gene>
<evidence type="ECO:0008006" key="3">
    <source>
        <dbReference type="Google" id="ProtNLM"/>
    </source>
</evidence>
<proteinExistence type="predicted"/>
<protein>
    <recommendedName>
        <fullName evidence="3">Lectin</fullName>
    </recommendedName>
</protein>
<dbReference type="InterPro" id="IPR052784">
    <property type="entry name" value="Perforin-1_pore-forming"/>
</dbReference>
<reference evidence="1 2" key="1">
    <citation type="submission" date="2024-04" db="EMBL/GenBank/DDBJ databases">
        <authorList>
            <person name="Waldvogel A.-M."/>
            <person name="Schoenle A."/>
        </authorList>
    </citation>
    <scope>NUCLEOTIDE SEQUENCE [LARGE SCALE GENOMIC DNA]</scope>
</reference>
<evidence type="ECO:0000313" key="1">
    <source>
        <dbReference type="EMBL" id="CAL1600834.1"/>
    </source>
</evidence>
<dbReference type="PANTHER" id="PTHR46096:SF1">
    <property type="entry name" value="PERFORIN 1.5"/>
    <property type="match status" value="1"/>
</dbReference>
<dbReference type="EMBL" id="OZ035825">
    <property type="protein sequence ID" value="CAL1600834.1"/>
    <property type="molecule type" value="Genomic_DNA"/>
</dbReference>
<name>A0AAV2LME3_KNICA</name>
<dbReference type="GO" id="GO:0022829">
    <property type="term" value="F:wide pore channel activity"/>
    <property type="evidence" value="ECO:0007669"/>
    <property type="project" value="TreeGrafter"/>
</dbReference>
<evidence type="ECO:0000313" key="2">
    <source>
        <dbReference type="Proteomes" id="UP001497482"/>
    </source>
</evidence>
<dbReference type="PANTHER" id="PTHR46096">
    <property type="entry name" value="PERFORIN-1"/>
    <property type="match status" value="1"/>
</dbReference>
<sequence length="71" mass="8112">MFVDTHASLKIEVWDKDVTWDDLLGSYSRTLSTGMHTFTCYAKNGGVEIRYTLSCDQHLTGSRCHQYKPVP</sequence>
<organism evidence="1 2">
    <name type="scientific">Knipowitschia caucasica</name>
    <name type="common">Caucasian dwarf goby</name>
    <name type="synonym">Pomatoschistus caucasicus</name>
    <dbReference type="NCBI Taxonomy" id="637954"/>
    <lineage>
        <taxon>Eukaryota</taxon>
        <taxon>Metazoa</taxon>
        <taxon>Chordata</taxon>
        <taxon>Craniata</taxon>
        <taxon>Vertebrata</taxon>
        <taxon>Euteleostomi</taxon>
        <taxon>Actinopterygii</taxon>
        <taxon>Neopterygii</taxon>
        <taxon>Teleostei</taxon>
        <taxon>Neoteleostei</taxon>
        <taxon>Acanthomorphata</taxon>
        <taxon>Gobiaria</taxon>
        <taxon>Gobiiformes</taxon>
        <taxon>Gobioidei</taxon>
        <taxon>Gobiidae</taxon>
        <taxon>Gobiinae</taxon>
        <taxon>Knipowitschia</taxon>
    </lineage>
</organism>
<dbReference type="GO" id="GO:0016020">
    <property type="term" value="C:membrane"/>
    <property type="evidence" value="ECO:0007669"/>
    <property type="project" value="TreeGrafter"/>
</dbReference>
<accession>A0AAV2LME3</accession>
<dbReference type="AlphaFoldDB" id="A0AAV2LME3"/>
<dbReference type="InterPro" id="IPR035892">
    <property type="entry name" value="C2_domain_sf"/>
</dbReference>
<dbReference type="Gene3D" id="2.60.40.150">
    <property type="entry name" value="C2 domain"/>
    <property type="match status" value="1"/>
</dbReference>
<dbReference type="GO" id="GO:0001913">
    <property type="term" value="P:T cell mediated cytotoxicity"/>
    <property type="evidence" value="ECO:0007669"/>
    <property type="project" value="TreeGrafter"/>
</dbReference>
<dbReference type="SUPFAM" id="SSF49562">
    <property type="entry name" value="C2 domain (Calcium/lipid-binding domain, CaLB)"/>
    <property type="match status" value="1"/>
</dbReference>
<dbReference type="Proteomes" id="UP001497482">
    <property type="component" value="Chromosome 3"/>
</dbReference>
<dbReference type="GO" id="GO:0051607">
    <property type="term" value="P:defense response to virus"/>
    <property type="evidence" value="ECO:0007669"/>
    <property type="project" value="TreeGrafter"/>
</dbReference>